<dbReference type="RefSeq" id="WP_179535559.1">
    <property type="nucleotide sequence ID" value="NZ_JACBYW010000004.1"/>
</dbReference>
<keyword evidence="2" id="KW-0472">Membrane</keyword>
<sequence>MTFPPQPSNDPEQNPPGEARAGAESSPGGPGGPTTPGWDVFGLSWGGPNAAWEARSPRARLGGKARSPLLLFSVIAPIVLIALVATLVGVGARTESAEEAFGGGTGEELGSEAGGADGPEGSCLNIVDPSIEAGVQRPATCGSRDSDYEVVRSTSSPPLECPSDAYSRLVREGSGYCLIPDVRKGDCMRIGAPTEFRTKVRCVDAEADLRITKVASGVDEMLCPVGTTWYMSYPEPGETLCAERISAI</sequence>
<keyword evidence="2" id="KW-0812">Transmembrane</keyword>
<protein>
    <submittedName>
        <fullName evidence="3">Uncharacterized protein</fullName>
    </submittedName>
</protein>
<name>A0A852Z6B0_9ACTN</name>
<gene>
    <name evidence="3" type="ORF">FHR84_002450</name>
</gene>
<accession>A0A852Z6B0</accession>
<comment type="caution">
    <text evidence="3">The sequence shown here is derived from an EMBL/GenBank/DDBJ whole genome shotgun (WGS) entry which is preliminary data.</text>
</comment>
<feature type="transmembrane region" description="Helical" evidence="2">
    <location>
        <begin position="69"/>
        <end position="92"/>
    </location>
</feature>
<feature type="region of interest" description="Disordered" evidence="1">
    <location>
        <begin position="1"/>
        <end position="42"/>
    </location>
</feature>
<proteinExistence type="predicted"/>
<organism evidence="3 4">
    <name type="scientific">Actinopolyspora biskrensis</name>
    <dbReference type="NCBI Taxonomy" id="1470178"/>
    <lineage>
        <taxon>Bacteria</taxon>
        <taxon>Bacillati</taxon>
        <taxon>Actinomycetota</taxon>
        <taxon>Actinomycetes</taxon>
        <taxon>Actinopolysporales</taxon>
        <taxon>Actinopolysporaceae</taxon>
        <taxon>Actinopolyspora</taxon>
    </lineage>
</organism>
<feature type="region of interest" description="Disordered" evidence="1">
    <location>
        <begin position="97"/>
        <end position="121"/>
    </location>
</feature>
<evidence type="ECO:0000313" key="4">
    <source>
        <dbReference type="Proteomes" id="UP000548304"/>
    </source>
</evidence>
<keyword evidence="4" id="KW-1185">Reference proteome</keyword>
<evidence type="ECO:0000313" key="3">
    <source>
        <dbReference type="EMBL" id="NYH79116.1"/>
    </source>
</evidence>
<dbReference type="AlphaFoldDB" id="A0A852Z6B0"/>
<dbReference type="Proteomes" id="UP000548304">
    <property type="component" value="Unassembled WGS sequence"/>
</dbReference>
<evidence type="ECO:0000256" key="2">
    <source>
        <dbReference type="SAM" id="Phobius"/>
    </source>
</evidence>
<reference evidence="3 4" key="1">
    <citation type="submission" date="2020-07" db="EMBL/GenBank/DDBJ databases">
        <title>Genomic Encyclopedia of Type Strains, Phase III (KMG-III): the genomes of soil and plant-associated and newly described type strains.</title>
        <authorList>
            <person name="Whitman W."/>
        </authorList>
    </citation>
    <scope>NUCLEOTIDE SEQUENCE [LARGE SCALE GENOMIC DNA]</scope>
    <source>
        <strain evidence="3 4">CECT 8576</strain>
    </source>
</reference>
<feature type="compositionally biased region" description="Gly residues" evidence="1">
    <location>
        <begin position="101"/>
        <end position="118"/>
    </location>
</feature>
<dbReference type="EMBL" id="JACBYW010000004">
    <property type="protein sequence ID" value="NYH79116.1"/>
    <property type="molecule type" value="Genomic_DNA"/>
</dbReference>
<evidence type="ECO:0000256" key="1">
    <source>
        <dbReference type="SAM" id="MobiDB-lite"/>
    </source>
</evidence>
<keyword evidence="2" id="KW-1133">Transmembrane helix</keyword>